<dbReference type="PROSITE" id="PS52050">
    <property type="entry name" value="WYL"/>
    <property type="match status" value="1"/>
</dbReference>
<name>A0A8D5AFM7_9GAMM</name>
<dbReference type="InterPro" id="IPR013196">
    <property type="entry name" value="HTH_11"/>
</dbReference>
<keyword evidence="2" id="KW-0804">Transcription</keyword>
<dbReference type="GO" id="GO:0003700">
    <property type="term" value="F:DNA-binding transcription factor activity"/>
    <property type="evidence" value="ECO:0007669"/>
    <property type="project" value="InterPro"/>
</dbReference>
<protein>
    <submittedName>
        <fullName evidence="4">DNA-binding transcriptional regulator</fullName>
    </submittedName>
</protein>
<evidence type="ECO:0000313" key="5">
    <source>
        <dbReference type="Proteomes" id="UP000824988"/>
    </source>
</evidence>
<reference evidence="4" key="1">
    <citation type="submission" date="2019-06" db="EMBL/GenBank/DDBJ databases">
        <title>Complete genome sequence of Methylogaea oryzae strain JCM16910.</title>
        <authorList>
            <person name="Asakawa S."/>
        </authorList>
    </citation>
    <scope>NUCLEOTIDE SEQUENCE</scope>
    <source>
        <strain evidence="4">E10</strain>
    </source>
</reference>
<dbReference type="GO" id="GO:0003677">
    <property type="term" value="F:DNA binding"/>
    <property type="evidence" value="ECO:0007669"/>
    <property type="project" value="UniProtKB-KW"/>
</dbReference>
<keyword evidence="4" id="KW-0238">DNA-binding</keyword>
<dbReference type="SUPFAM" id="SSF46785">
    <property type="entry name" value="Winged helix' DNA-binding domain"/>
    <property type="match status" value="1"/>
</dbReference>
<evidence type="ECO:0000259" key="3">
    <source>
        <dbReference type="PROSITE" id="PS51000"/>
    </source>
</evidence>
<organism evidence="4 5">
    <name type="scientific">Methylogaea oryzae</name>
    <dbReference type="NCBI Taxonomy" id="1295382"/>
    <lineage>
        <taxon>Bacteria</taxon>
        <taxon>Pseudomonadati</taxon>
        <taxon>Pseudomonadota</taxon>
        <taxon>Gammaproteobacteria</taxon>
        <taxon>Methylococcales</taxon>
        <taxon>Methylococcaceae</taxon>
        <taxon>Methylogaea</taxon>
    </lineage>
</organism>
<dbReference type="InterPro" id="IPR001034">
    <property type="entry name" value="DeoR_HTH"/>
</dbReference>
<dbReference type="InterPro" id="IPR036390">
    <property type="entry name" value="WH_DNA-bd_sf"/>
</dbReference>
<dbReference type="Pfam" id="PF08279">
    <property type="entry name" value="HTH_11"/>
    <property type="match status" value="1"/>
</dbReference>
<dbReference type="Pfam" id="PF25583">
    <property type="entry name" value="WCX"/>
    <property type="match status" value="1"/>
</dbReference>
<accession>A0A8D5AFM7</accession>
<evidence type="ECO:0000256" key="1">
    <source>
        <dbReference type="ARBA" id="ARBA00023015"/>
    </source>
</evidence>
<dbReference type="Proteomes" id="UP000824988">
    <property type="component" value="Chromosome"/>
</dbReference>
<evidence type="ECO:0000256" key="2">
    <source>
        <dbReference type="ARBA" id="ARBA00023163"/>
    </source>
</evidence>
<keyword evidence="5" id="KW-1185">Reference proteome</keyword>
<sequence length="328" mass="37523">MDRTERFYKIEQLLHERGVVSLERFLEHLGVSRATFKRDLDYLRERLNAPIEWDRNARGYRLAAGDAKFELPGLWFNASEIHALLTMQHLLANLQPGLLASHIAPLQARLDSLLERGDNTAEEVRRRIRILHAAARPVEPRGFQLIAQALLDRRRLRLRHYNRAEDLRSERVVSPQRLVYYRDNWYLDAWCHWRDALRSFAVDSLEDVAALQDEAVSLADDALSAALGSGYGIFAGPRLQTAVLRFTAQRARWVAQEGWHPQQAGRYEPDGRYRLELPYADDRELLMDILKYGPEVEVLAPPSLRAKVARLLADAGALYAAPSLENAG</sequence>
<dbReference type="InterPro" id="IPR051534">
    <property type="entry name" value="CBASS_pafABC_assoc_protein"/>
</dbReference>
<dbReference type="AlphaFoldDB" id="A0A8D5AFM7"/>
<gene>
    <name evidence="4" type="ORF">MoryE10_00840</name>
</gene>
<dbReference type="InterPro" id="IPR057727">
    <property type="entry name" value="WCX_dom"/>
</dbReference>
<evidence type="ECO:0000313" key="4">
    <source>
        <dbReference type="EMBL" id="BBL69478.1"/>
    </source>
</evidence>
<proteinExistence type="predicted"/>
<dbReference type="PROSITE" id="PS51000">
    <property type="entry name" value="HTH_DEOR_2"/>
    <property type="match status" value="1"/>
</dbReference>
<dbReference type="PANTHER" id="PTHR34580:SF3">
    <property type="entry name" value="PROTEIN PAFB"/>
    <property type="match status" value="1"/>
</dbReference>
<feature type="domain" description="HTH deoR-type" evidence="3">
    <location>
        <begin position="3"/>
        <end position="68"/>
    </location>
</feature>
<dbReference type="RefSeq" id="WP_054774721.1">
    <property type="nucleotide sequence ID" value="NZ_AP019782.1"/>
</dbReference>
<dbReference type="InterPro" id="IPR036388">
    <property type="entry name" value="WH-like_DNA-bd_sf"/>
</dbReference>
<dbReference type="KEGG" id="moz:MoryE10_00840"/>
<keyword evidence="1" id="KW-0805">Transcription regulation</keyword>
<dbReference type="Pfam" id="PF13280">
    <property type="entry name" value="WYL"/>
    <property type="match status" value="1"/>
</dbReference>
<dbReference type="EMBL" id="AP019782">
    <property type="protein sequence ID" value="BBL69478.1"/>
    <property type="molecule type" value="Genomic_DNA"/>
</dbReference>
<dbReference type="InterPro" id="IPR026881">
    <property type="entry name" value="WYL_dom"/>
</dbReference>
<dbReference type="Gene3D" id="1.10.10.10">
    <property type="entry name" value="Winged helix-like DNA-binding domain superfamily/Winged helix DNA-binding domain"/>
    <property type="match status" value="1"/>
</dbReference>
<dbReference type="PANTHER" id="PTHR34580">
    <property type="match status" value="1"/>
</dbReference>